<reference evidence="1" key="1">
    <citation type="submission" date="2013-07" db="EMBL/GenBank/DDBJ databases">
        <title>Sub-species coevolution in mutualistic symbiosis.</title>
        <authorList>
            <person name="Murfin K."/>
            <person name="Klassen J."/>
            <person name="Lee M."/>
            <person name="Forst S."/>
            <person name="Stock P."/>
            <person name="Goodrich-Blair H."/>
        </authorList>
    </citation>
    <scope>NUCLEOTIDE SEQUENCE [LARGE SCALE GENOMIC DNA]</scope>
    <source>
        <strain evidence="1">Feltiae Moldova</strain>
    </source>
</reference>
<name>A0A077NW98_XENBV</name>
<dbReference type="AlphaFoldDB" id="A0A077NW98"/>
<protein>
    <submittedName>
        <fullName evidence="1">Uncharacterized protein</fullName>
    </submittedName>
</protein>
<comment type="caution">
    <text evidence="1">The sequence shown here is derived from an EMBL/GenBank/DDBJ whole genome shotgun (WGS) entry which is preliminary data.</text>
</comment>
<evidence type="ECO:0000313" key="1">
    <source>
        <dbReference type="EMBL" id="CDH03145.1"/>
    </source>
</evidence>
<gene>
    <name evidence="1" type="ORF">XBFM1_550042</name>
</gene>
<proteinExistence type="predicted"/>
<evidence type="ECO:0000313" key="2">
    <source>
        <dbReference type="Proteomes" id="UP000028487"/>
    </source>
</evidence>
<dbReference type="Proteomes" id="UP000028487">
    <property type="component" value="Unassembled WGS sequence"/>
</dbReference>
<dbReference type="HOGENOM" id="CLU_3124223_0_0_6"/>
<dbReference type="EMBL" id="CBSV010000227">
    <property type="protein sequence ID" value="CDH03145.1"/>
    <property type="molecule type" value="Genomic_DNA"/>
</dbReference>
<sequence length="50" mass="5594">MSMTVTVGVPAYKVGLKTFIVFFPNQPESDVKKMTLKCGLNLPRLHNREG</sequence>
<accession>A0A077NW98</accession>
<organism evidence="1 2">
    <name type="scientific">Xenorhabdus bovienii str. feltiae Moldova</name>
    <dbReference type="NCBI Taxonomy" id="1398200"/>
    <lineage>
        <taxon>Bacteria</taxon>
        <taxon>Pseudomonadati</taxon>
        <taxon>Pseudomonadota</taxon>
        <taxon>Gammaproteobacteria</taxon>
        <taxon>Enterobacterales</taxon>
        <taxon>Morganellaceae</taxon>
        <taxon>Xenorhabdus</taxon>
    </lineage>
</organism>